<name>A0ABP5DMJ4_9ACTN</name>
<comment type="caution">
    <text evidence="2">The sequence shown here is derived from an EMBL/GenBank/DDBJ whole genome shotgun (WGS) entry which is preliminary data.</text>
</comment>
<feature type="region of interest" description="Disordered" evidence="1">
    <location>
        <begin position="1"/>
        <end position="20"/>
    </location>
</feature>
<evidence type="ECO:0000313" key="2">
    <source>
        <dbReference type="EMBL" id="GAA1983024.1"/>
    </source>
</evidence>
<accession>A0ABP5DMJ4</accession>
<gene>
    <name evidence="2" type="ORF">GCM10009838_50820</name>
</gene>
<dbReference type="EMBL" id="BAAAQM010000030">
    <property type="protein sequence ID" value="GAA1983024.1"/>
    <property type="molecule type" value="Genomic_DNA"/>
</dbReference>
<dbReference type="Proteomes" id="UP001499854">
    <property type="component" value="Unassembled WGS sequence"/>
</dbReference>
<sequence>MVLREPDLGAAELMDPRSGSGAPRVVRILGVDAGSGSLAEADHLLASVVSGLGLAGDPVAATHFVRAGAPHIALTIEVPAGAEVDPAAVGSVTGPAAGLVWGDLRQGPEDRVEGALAARAEHGRSGRLARFPGISTLTGTVTVREILERSPITEVSVLMGAAAAPDTEVATRDHVRPQWRDGAVVLVVQPVSDGKVAPFEVPNPTPCCAQH</sequence>
<keyword evidence="3" id="KW-1185">Reference proteome</keyword>
<proteinExistence type="predicted"/>
<evidence type="ECO:0000313" key="3">
    <source>
        <dbReference type="Proteomes" id="UP001499854"/>
    </source>
</evidence>
<reference evidence="3" key="1">
    <citation type="journal article" date="2019" name="Int. J. Syst. Evol. Microbiol.">
        <title>The Global Catalogue of Microorganisms (GCM) 10K type strain sequencing project: providing services to taxonomists for standard genome sequencing and annotation.</title>
        <authorList>
            <consortium name="The Broad Institute Genomics Platform"/>
            <consortium name="The Broad Institute Genome Sequencing Center for Infectious Disease"/>
            <person name="Wu L."/>
            <person name="Ma J."/>
        </authorList>
    </citation>
    <scope>NUCLEOTIDE SEQUENCE [LARGE SCALE GENOMIC DNA]</scope>
    <source>
        <strain evidence="3">JCM 16013</strain>
    </source>
</reference>
<protein>
    <submittedName>
        <fullName evidence="2">Uncharacterized protein</fullName>
    </submittedName>
</protein>
<organism evidence="2 3">
    <name type="scientific">Catenulispora subtropica</name>
    <dbReference type="NCBI Taxonomy" id="450798"/>
    <lineage>
        <taxon>Bacteria</taxon>
        <taxon>Bacillati</taxon>
        <taxon>Actinomycetota</taxon>
        <taxon>Actinomycetes</taxon>
        <taxon>Catenulisporales</taxon>
        <taxon>Catenulisporaceae</taxon>
        <taxon>Catenulispora</taxon>
    </lineage>
</organism>
<evidence type="ECO:0000256" key="1">
    <source>
        <dbReference type="SAM" id="MobiDB-lite"/>
    </source>
</evidence>